<organism evidence="1 2">
    <name type="scientific">Candidatus Rothia avicola</name>
    <dbReference type="NCBI Taxonomy" id="2840478"/>
    <lineage>
        <taxon>Bacteria</taxon>
        <taxon>Bacillati</taxon>
        <taxon>Actinomycetota</taxon>
        <taxon>Actinomycetes</taxon>
        <taxon>Micrococcales</taxon>
        <taxon>Micrococcaceae</taxon>
        <taxon>Rothia</taxon>
    </lineage>
</organism>
<name>A0A9D1ZSA5_9MICC</name>
<evidence type="ECO:0000313" key="1">
    <source>
        <dbReference type="EMBL" id="HIY94940.1"/>
    </source>
</evidence>
<comment type="caution">
    <text evidence="1">The sequence shown here is derived from an EMBL/GenBank/DDBJ whole genome shotgun (WGS) entry which is preliminary data.</text>
</comment>
<sequence>MKDFIGTLARMYEVNWATSITEIPEPRYSYQKAAAKTWAFVQARPDETSLREWDINLTSGNASTSILMGYATGEYGPGPFRFVSSAAALTNVLTPAQSRLASKANGGTFSAPSGTAQRSLITGTATPTIIADQIPVIPGKPITATVDAAGPTILEMDFRTIIGARVGTLKKIEADGVLAQRISGTVPVVPATARYLQIRATGFTSLAFPQVTYTPYVVPWAVGAGATSVVVDSVKREIIRTQKKSHDTFWRVSAKIMEVG</sequence>
<reference evidence="1" key="1">
    <citation type="journal article" date="2021" name="PeerJ">
        <title>Extensive microbial diversity within the chicken gut microbiome revealed by metagenomics and culture.</title>
        <authorList>
            <person name="Gilroy R."/>
            <person name="Ravi A."/>
            <person name="Getino M."/>
            <person name="Pursley I."/>
            <person name="Horton D.L."/>
            <person name="Alikhan N.F."/>
            <person name="Baker D."/>
            <person name="Gharbi K."/>
            <person name="Hall N."/>
            <person name="Watson M."/>
            <person name="Adriaenssens E.M."/>
            <person name="Foster-Nyarko E."/>
            <person name="Jarju S."/>
            <person name="Secka A."/>
            <person name="Antonio M."/>
            <person name="Oren A."/>
            <person name="Chaudhuri R.R."/>
            <person name="La Ragione R."/>
            <person name="Hildebrand F."/>
            <person name="Pallen M.J."/>
        </authorList>
    </citation>
    <scope>NUCLEOTIDE SEQUENCE</scope>
    <source>
        <strain evidence="1">ChiHjej12B11-9195</strain>
    </source>
</reference>
<gene>
    <name evidence="1" type="ORF">H9821_04655</name>
</gene>
<proteinExistence type="predicted"/>
<protein>
    <submittedName>
        <fullName evidence="1">Uncharacterized protein</fullName>
    </submittedName>
</protein>
<dbReference type="Proteomes" id="UP000824134">
    <property type="component" value="Unassembled WGS sequence"/>
</dbReference>
<evidence type="ECO:0000313" key="2">
    <source>
        <dbReference type="Proteomes" id="UP000824134"/>
    </source>
</evidence>
<accession>A0A9D1ZSA5</accession>
<dbReference type="EMBL" id="DXCN01000039">
    <property type="protein sequence ID" value="HIY94940.1"/>
    <property type="molecule type" value="Genomic_DNA"/>
</dbReference>
<reference evidence="1" key="2">
    <citation type="submission" date="2021-04" db="EMBL/GenBank/DDBJ databases">
        <authorList>
            <person name="Gilroy R."/>
        </authorList>
    </citation>
    <scope>NUCLEOTIDE SEQUENCE</scope>
    <source>
        <strain evidence="1">ChiHjej12B11-9195</strain>
    </source>
</reference>
<dbReference type="AlphaFoldDB" id="A0A9D1ZSA5"/>